<keyword evidence="6 7" id="KW-0472">Membrane</keyword>
<feature type="transmembrane region" description="Helical" evidence="7">
    <location>
        <begin position="347"/>
        <end position="368"/>
    </location>
</feature>
<dbReference type="AlphaFoldDB" id="A0A0R2BE49"/>
<keyword evidence="4 7" id="KW-0812">Transmembrane</keyword>
<proteinExistence type="inferred from homology"/>
<dbReference type="Gene3D" id="1.20.1250.20">
    <property type="entry name" value="MFS general substrate transporter like domains"/>
    <property type="match status" value="2"/>
</dbReference>
<feature type="transmembrane region" description="Helical" evidence="7">
    <location>
        <begin position="160"/>
        <end position="180"/>
    </location>
</feature>
<gene>
    <name evidence="9" type="ORF">FC82_GL002950</name>
</gene>
<evidence type="ECO:0000256" key="2">
    <source>
        <dbReference type="ARBA" id="ARBA00008335"/>
    </source>
</evidence>
<dbReference type="GO" id="GO:0005886">
    <property type="term" value="C:plasma membrane"/>
    <property type="evidence" value="ECO:0007669"/>
    <property type="project" value="UniProtKB-SubCell"/>
</dbReference>
<evidence type="ECO:0000256" key="4">
    <source>
        <dbReference type="ARBA" id="ARBA00022692"/>
    </source>
</evidence>
<dbReference type="Proteomes" id="UP000051845">
    <property type="component" value="Unassembled WGS sequence"/>
</dbReference>
<dbReference type="PROSITE" id="PS50850">
    <property type="entry name" value="MFS"/>
    <property type="match status" value="1"/>
</dbReference>
<dbReference type="InterPro" id="IPR005829">
    <property type="entry name" value="Sugar_transporter_CS"/>
</dbReference>
<feature type="transmembrane region" description="Helical" evidence="7">
    <location>
        <begin position="74"/>
        <end position="93"/>
    </location>
</feature>
<dbReference type="InterPro" id="IPR036259">
    <property type="entry name" value="MFS_trans_sf"/>
</dbReference>
<dbReference type="PATRIC" id="fig|1423733.4.peg.3076"/>
<feature type="transmembrane region" description="Helical" evidence="7">
    <location>
        <begin position="134"/>
        <end position="154"/>
    </location>
</feature>
<feature type="transmembrane region" description="Helical" evidence="7">
    <location>
        <begin position="44"/>
        <end position="62"/>
    </location>
</feature>
<keyword evidence="5 7" id="KW-1133">Transmembrane helix</keyword>
<evidence type="ECO:0000313" key="9">
    <source>
        <dbReference type="EMBL" id="KRM77592.1"/>
    </source>
</evidence>
<dbReference type="Pfam" id="PF07690">
    <property type="entry name" value="MFS_1"/>
    <property type="match status" value="1"/>
</dbReference>
<evidence type="ECO:0000256" key="6">
    <source>
        <dbReference type="ARBA" id="ARBA00023136"/>
    </source>
</evidence>
<protein>
    <submittedName>
        <fullName evidence="9">MFS family major facilitator transporter</fullName>
    </submittedName>
</protein>
<feature type="transmembrane region" description="Helical" evidence="7">
    <location>
        <begin position="285"/>
        <end position="305"/>
    </location>
</feature>
<evidence type="ECO:0000256" key="3">
    <source>
        <dbReference type="ARBA" id="ARBA00022448"/>
    </source>
</evidence>
<comment type="caution">
    <text evidence="9">The sequence shown here is derived from an EMBL/GenBank/DDBJ whole genome shotgun (WGS) entry which is preliminary data.</text>
</comment>
<evidence type="ECO:0000313" key="10">
    <source>
        <dbReference type="Proteomes" id="UP000051845"/>
    </source>
</evidence>
<dbReference type="PROSITE" id="PS00216">
    <property type="entry name" value="SUGAR_TRANSPORT_1"/>
    <property type="match status" value="1"/>
</dbReference>
<dbReference type="PANTHER" id="PTHR23514">
    <property type="entry name" value="BYPASS OF STOP CODON PROTEIN 6"/>
    <property type="match status" value="1"/>
</dbReference>
<feature type="transmembrane region" description="Helical" evidence="7">
    <location>
        <begin position="217"/>
        <end position="238"/>
    </location>
</feature>
<feature type="transmembrane region" description="Helical" evidence="7">
    <location>
        <begin position="311"/>
        <end position="335"/>
    </location>
</feature>
<dbReference type="InterPro" id="IPR020846">
    <property type="entry name" value="MFS_dom"/>
</dbReference>
<dbReference type="InterPro" id="IPR011701">
    <property type="entry name" value="MFS"/>
</dbReference>
<dbReference type="RefSeq" id="WP_056996001.1">
    <property type="nucleotide sequence ID" value="NZ_AYYR01000009.1"/>
</dbReference>
<dbReference type="GO" id="GO:0022857">
    <property type="term" value="F:transmembrane transporter activity"/>
    <property type="evidence" value="ECO:0007669"/>
    <property type="project" value="InterPro"/>
</dbReference>
<dbReference type="InterPro" id="IPR051788">
    <property type="entry name" value="MFS_Transporter"/>
</dbReference>
<organism evidence="9 10">
    <name type="scientific">Secundilactobacillus collinoides DSM 20515 = JCM 1123</name>
    <dbReference type="NCBI Taxonomy" id="1423733"/>
    <lineage>
        <taxon>Bacteria</taxon>
        <taxon>Bacillati</taxon>
        <taxon>Bacillota</taxon>
        <taxon>Bacilli</taxon>
        <taxon>Lactobacillales</taxon>
        <taxon>Lactobacillaceae</taxon>
        <taxon>Secundilactobacillus</taxon>
    </lineage>
</organism>
<reference evidence="9 10" key="1">
    <citation type="journal article" date="2015" name="Genome Announc.">
        <title>Expanding the biotechnology potential of lactobacilli through comparative genomics of 213 strains and associated genera.</title>
        <authorList>
            <person name="Sun Z."/>
            <person name="Harris H.M."/>
            <person name="McCann A."/>
            <person name="Guo C."/>
            <person name="Argimon S."/>
            <person name="Zhang W."/>
            <person name="Yang X."/>
            <person name="Jeffery I.B."/>
            <person name="Cooney J.C."/>
            <person name="Kagawa T.F."/>
            <person name="Liu W."/>
            <person name="Song Y."/>
            <person name="Salvetti E."/>
            <person name="Wrobel A."/>
            <person name="Rasinkangas P."/>
            <person name="Parkhill J."/>
            <person name="Rea M.C."/>
            <person name="O'Sullivan O."/>
            <person name="Ritari J."/>
            <person name="Douillard F.P."/>
            <person name="Paul Ross R."/>
            <person name="Yang R."/>
            <person name="Briner A.E."/>
            <person name="Felis G.E."/>
            <person name="de Vos W.M."/>
            <person name="Barrangou R."/>
            <person name="Klaenhammer T.R."/>
            <person name="Caufield P.W."/>
            <person name="Cui Y."/>
            <person name="Zhang H."/>
            <person name="O'Toole P.W."/>
        </authorList>
    </citation>
    <scope>NUCLEOTIDE SEQUENCE [LARGE SCALE GENOMIC DNA]</scope>
    <source>
        <strain evidence="9 10">DSM 20515</strain>
    </source>
</reference>
<sequence length="413" mass="45592">MSRKERLKTTFSLYFDYLIHGMAIVILAQNMTALGTRWHVGDAGVSYVISSLGIGRLLVLYIAGYLSDRFGRRLFVKIGILTYICFFVGIILSQTVVEAYFFGILAGMANSFLDTGTYPALMELYPNKQAAANILIKAFASIGELILPIFVATLEGFNLWFGWSFTFCAVAMAVNFVFMWHRQFPDMAQDAAPEPEIDTSKRVLAEPEDSKMTPRKLLLGIVLTIFGYISMATFYLISQWLTQYGEQVVKLDMVHARMLVSIYSVGSILGVITTVMLVERVIKPVWFMVGDTLLSFVTLLLMAMFPVGWLMYIGSFIIGCSAASGVMQIGLTIMGNVFPKSKGRITGIYNTAGAIASFSIPVFTGILSKTSVHSIMWFDVGIALVGILCALAVMAILRKRDPNAESATEEDLI</sequence>
<dbReference type="SUPFAM" id="SSF103473">
    <property type="entry name" value="MFS general substrate transporter"/>
    <property type="match status" value="1"/>
</dbReference>
<evidence type="ECO:0000256" key="5">
    <source>
        <dbReference type="ARBA" id="ARBA00022989"/>
    </source>
</evidence>
<evidence type="ECO:0000259" key="8">
    <source>
        <dbReference type="PROSITE" id="PS50850"/>
    </source>
</evidence>
<comment type="subcellular location">
    <subcellularLocation>
        <location evidence="1">Cell membrane</location>
        <topology evidence="1">Multi-pass membrane protein</topology>
    </subcellularLocation>
</comment>
<accession>A0A0R2BE49</accession>
<comment type="similarity">
    <text evidence="2">Belongs to the major facilitator superfamily.</text>
</comment>
<feature type="transmembrane region" description="Helical" evidence="7">
    <location>
        <begin position="258"/>
        <end position="278"/>
    </location>
</feature>
<dbReference type="EMBL" id="AYYR01000009">
    <property type="protein sequence ID" value="KRM77592.1"/>
    <property type="molecule type" value="Genomic_DNA"/>
</dbReference>
<name>A0A0R2BE49_SECCO</name>
<dbReference type="PANTHER" id="PTHR23514:SF3">
    <property type="entry name" value="BYPASS OF STOP CODON PROTEIN 6"/>
    <property type="match status" value="1"/>
</dbReference>
<feature type="transmembrane region" description="Helical" evidence="7">
    <location>
        <begin position="374"/>
        <end position="397"/>
    </location>
</feature>
<feature type="domain" description="Major facilitator superfamily (MFS) profile" evidence="8">
    <location>
        <begin position="9"/>
        <end position="398"/>
    </location>
</feature>
<evidence type="ECO:0000256" key="1">
    <source>
        <dbReference type="ARBA" id="ARBA00004651"/>
    </source>
</evidence>
<dbReference type="STRING" id="33960.TY91_01790"/>
<evidence type="ECO:0000256" key="7">
    <source>
        <dbReference type="SAM" id="Phobius"/>
    </source>
</evidence>
<keyword evidence="3" id="KW-0813">Transport</keyword>
<feature type="transmembrane region" description="Helical" evidence="7">
    <location>
        <begin position="12"/>
        <end position="32"/>
    </location>
</feature>
<feature type="transmembrane region" description="Helical" evidence="7">
    <location>
        <begin position="99"/>
        <end position="122"/>
    </location>
</feature>